<sequence length="336" mass="37543">MTSEQFSKQCSKSLDVASQDEKVTAEDCSRRRPKMLEYACFTFFIIAHNVWRRAGQLPWPLGSIVGMLDKSIEATVQPLLQTLESQSLKLLGFVDDQVVTVENILEASAHVALKVFQQVYELSRSPQKAVRAFQSTTLYLQRRGLVGCTADLWIQNEHMLRSKSADVFHFIERLLGGKLIVGVLLTVGGPLAERFSTWLVTNSEAKDKHLVVDNDGSTIPDLDPDTHDKYEAEESNNSDYVSKQLSDDATPDLSLPHHPSHQFPDVPACEVTEYEGTAENLVWVPEKLNSFSSEPTECASNEGPVVATPDNEPDQLIHLFEHSWSLGSTKFKKKVV</sequence>
<comment type="caution">
    <text evidence="1">The sequence shown here is derived from an EMBL/GenBank/DDBJ whole genome shotgun (WGS) entry which is preliminary data.</text>
</comment>
<protein>
    <submittedName>
        <fullName evidence="1">Uncharacterized protein</fullName>
    </submittedName>
</protein>
<dbReference type="EMBL" id="CM055093">
    <property type="protein sequence ID" value="KAJ7564374.1"/>
    <property type="molecule type" value="Genomic_DNA"/>
</dbReference>
<reference evidence="2" key="1">
    <citation type="journal article" date="2024" name="Proc. Natl. Acad. Sci. U.S.A.">
        <title>Extraordinary preservation of gene collinearity over three hundred million years revealed in homosporous lycophytes.</title>
        <authorList>
            <person name="Li C."/>
            <person name="Wickell D."/>
            <person name="Kuo L.Y."/>
            <person name="Chen X."/>
            <person name="Nie B."/>
            <person name="Liao X."/>
            <person name="Peng D."/>
            <person name="Ji J."/>
            <person name="Jenkins J."/>
            <person name="Williams M."/>
            <person name="Shu S."/>
            <person name="Plott C."/>
            <person name="Barry K."/>
            <person name="Rajasekar S."/>
            <person name="Grimwood J."/>
            <person name="Han X."/>
            <person name="Sun S."/>
            <person name="Hou Z."/>
            <person name="He W."/>
            <person name="Dai G."/>
            <person name="Sun C."/>
            <person name="Schmutz J."/>
            <person name="Leebens-Mack J.H."/>
            <person name="Li F.W."/>
            <person name="Wang L."/>
        </authorList>
    </citation>
    <scope>NUCLEOTIDE SEQUENCE [LARGE SCALE GENOMIC DNA]</scope>
    <source>
        <strain evidence="2">cv. PW_Plant_1</strain>
    </source>
</reference>
<accession>A0ACC2ECY1</accession>
<name>A0ACC2ECY1_DIPCM</name>
<evidence type="ECO:0000313" key="2">
    <source>
        <dbReference type="Proteomes" id="UP001162992"/>
    </source>
</evidence>
<proteinExistence type="predicted"/>
<evidence type="ECO:0000313" key="1">
    <source>
        <dbReference type="EMBL" id="KAJ7564374.1"/>
    </source>
</evidence>
<dbReference type="Proteomes" id="UP001162992">
    <property type="component" value="Chromosome 2"/>
</dbReference>
<keyword evidence="2" id="KW-1185">Reference proteome</keyword>
<gene>
    <name evidence="1" type="ORF">O6H91_02G014600</name>
</gene>
<organism evidence="1 2">
    <name type="scientific">Diphasiastrum complanatum</name>
    <name type="common">Issler's clubmoss</name>
    <name type="synonym">Lycopodium complanatum</name>
    <dbReference type="NCBI Taxonomy" id="34168"/>
    <lineage>
        <taxon>Eukaryota</taxon>
        <taxon>Viridiplantae</taxon>
        <taxon>Streptophyta</taxon>
        <taxon>Embryophyta</taxon>
        <taxon>Tracheophyta</taxon>
        <taxon>Lycopodiopsida</taxon>
        <taxon>Lycopodiales</taxon>
        <taxon>Lycopodiaceae</taxon>
        <taxon>Lycopodioideae</taxon>
        <taxon>Diphasiastrum</taxon>
    </lineage>
</organism>